<dbReference type="AlphaFoldDB" id="A0A7K3WQW1"/>
<dbReference type="Gene3D" id="3.40.50.150">
    <property type="entry name" value="Vaccinia Virus protein VP39"/>
    <property type="match status" value="1"/>
</dbReference>
<keyword evidence="2" id="KW-1185">Reference proteome</keyword>
<sequence length="205" mass="23816">MILFKQLRKKRYIFLTRRSLRNNIAILSEKNKLKLNIGSGILSYQGWTDLNLPFFDLTSDKLWVYFFQGSPINNILLEHVLEHLTVDDVRHSLKLAKTYLVKNGRIRIAVPDKNHPNPEYIEYVRPNGSGPGADDHKSFWNYSDFLNLAKELGYNYELFEYYKEDGELIMNELDEKNGIVTRTARNPSKGSIEDYSSLIVDLIAP</sequence>
<evidence type="ECO:0000313" key="1">
    <source>
        <dbReference type="EMBL" id="NEN23421.1"/>
    </source>
</evidence>
<organism evidence="1 2">
    <name type="scientific">Cryomorpha ignava</name>
    <dbReference type="NCBI Taxonomy" id="101383"/>
    <lineage>
        <taxon>Bacteria</taxon>
        <taxon>Pseudomonadati</taxon>
        <taxon>Bacteroidota</taxon>
        <taxon>Flavobacteriia</taxon>
        <taxon>Flavobacteriales</taxon>
        <taxon>Cryomorphaceae</taxon>
        <taxon>Cryomorpha</taxon>
    </lineage>
</organism>
<dbReference type="EMBL" id="JAAGVY010000011">
    <property type="protein sequence ID" value="NEN23421.1"/>
    <property type="molecule type" value="Genomic_DNA"/>
</dbReference>
<protein>
    <recommendedName>
        <fullName evidence="3">Methyltransferase domain-containing protein</fullName>
    </recommendedName>
</protein>
<comment type="caution">
    <text evidence="1">The sequence shown here is derived from an EMBL/GenBank/DDBJ whole genome shotgun (WGS) entry which is preliminary data.</text>
</comment>
<dbReference type="Proteomes" id="UP000486602">
    <property type="component" value="Unassembled WGS sequence"/>
</dbReference>
<dbReference type="InterPro" id="IPR029063">
    <property type="entry name" value="SAM-dependent_MTases_sf"/>
</dbReference>
<evidence type="ECO:0000313" key="2">
    <source>
        <dbReference type="Proteomes" id="UP000486602"/>
    </source>
</evidence>
<proteinExistence type="predicted"/>
<accession>A0A7K3WQW1</accession>
<gene>
    <name evidence="1" type="ORF">G3O08_07900</name>
</gene>
<reference evidence="1 2" key="1">
    <citation type="submission" date="2020-02" db="EMBL/GenBank/DDBJ databases">
        <title>Out from the shadows clarifying the taxonomy of the family Cryomorphaceae and related taxa by utilizing the GTDB taxonomic framework.</title>
        <authorList>
            <person name="Bowman J.P."/>
        </authorList>
    </citation>
    <scope>NUCLEOTIDE SEQUENCE [LARGE SCALE GENOMIC DNA]</scope>
    <source>
        <strain evidence="1 2">QSSC 1-22</strain>
    </source>
</reference>
<evidence type="ECO:0008006" key="3">
    <source>
        <dbReference type="Google" id="ProtNLM"/>
    </source>
</evidence>
<dbReference type="RefSeq" id="WP_163284637.1">
    <property type="nucleotide sequence ID" value="NZ_JAAGVY010000011.1"/>
</dbReference>
<dbReference type="SUPFAM" id="SSF53335">
    <property type="entry name" value="S-adenosyl-L-methionine-dependent methyltransferases"/>
    <property type="match status" value="1"/>
</dbReference>
<name>A0A7K3WQW1_9FLAO</name>